<dbReference type="PANTHER" id="PTHR42912">
    <property type="entry name" value="METHYLTRANSFERASE"/>
    <property type="match status" value="1"/>
</dbReference>
<dbReference type="PANTHER" id="PTHR42912:SF45">
    <property type="entry name" value="23S RRNA (GUANINE(745)-N(1))-METHYLTRANSFERASE"/>
    <property type="match status" value="1"/>
</dbReference>
<reference evidence="3 4" key="1">
    <citation type="submission" date="2020-07" db="EMBL/GenBank/DDBJ databases">
        <authorList>
            <person name="Zhuang K."/>
            <person name="Ran Y."/>
        </authorList>
    </citation>
    <scope>NUCLEOTIDE SEQUENCE [LARGE SCALE GENOMIC DNA]</scope>
    <source>
        <strain evidence="3 4">WCH-YHL-001</strain>
    </source>
</reference>
<organism evidence="3 4">
    <name type="scientific">Nocardia huaxiensis</name>
    <dbReference type="NCBI Taxonomy" id="2755382"/>
    <lineage>
        <taxon>Bacteria</taxon>
        <taxon>Bacillati</taxon>
        <taxon>Actinomycetota</taxon>
        <taxon>Actinomycetes</taxon>
        <taxon>Mycobacteriales</taxon>
        <taxon>Nocardiaceae</taxon>
        <taxon>Nocardia</taxon>
    </lineage>
</organism>
<dbReference type="GO" id="GO:0032259">
    <property type="term" value="P:methylation"/>
    <property type="evidence" value="ECO:0007669"/>
    <property type="project" value="UniProtKB-KW"/>
</dbReference>
<name>A0A7D6VKR7_9NOCA</name>
<gene>
    <name evidence="3" type="ORF">H0264_07345</name>
</gene>
<dbReference type="SUPFAM" id="SSF53335">
    <property type="entry name" value="S-adenosyl-L-methionine-dependent methyltransferases"/>
    <property type="match status" value="1"/>
</dbReference>
<evidence type="ECO:0000259" key="2">
    <source>
        <dbReference type="Pfam" id="PF13649"/>
    </source>
</evidence>
<evidence type="ECO:0000256" key="1">
    <source>
        <dbReference type="SAM" id="MobiDB-lite"/>
    </source>
</evidence>
<keyword evidence="3" id="KW-0489">Methyltransferase</keyword>
<dbReference type="InterPro" id="IPR050508">
    <property type="entry name" value="Methyltransf_Superfamily"/>
</dbReference>
<keyword evidence="3" id="KW-0808">Transferase</keyword>
<protein>
    <submittedName>
        <fullName evidence="3">Class I SAM-dependent methyltransferase</fullName>
    </submittedName>
</protein>
<feature type="domain" description="Methyltransferase" evidence="2">
    <location>
        <begin position="56"/>
        <end position="150"/>
    </location>
</feature>
<dbReference type="Proteomes" id="UP000515512">
    <property type="component" value="Chromosome"/>
</dbReference>
<dbReference type="GO" id="GO:0008168">
    <property type="term" value="F:methyltransferase activity"/>
    <property type="evidence" value="ECO:0007669"/>
    <property type="project" value="UniProtKB-KW"/>
</dbReference>
<dbReference type="CDD" id="cd02440">
    <property type="entry name" value="AdoMet_MTases"/>
    <property type="match status" value="1"/>
</dbReference>
<proteinExistence type="predicted"/>
<sequence length="241" mass="25891">MNRNRQYTTTKSTEVGELITWPRRYNLLVDVIFFGRANSFVRELAGISGAKAGDHVLDIGCGPGRLARALSRSVGAQGRVVGVDPSEPMIEYSRKHAPANSRFDLGAAQSLSYADASFDVVTSTFAMHHIAEADRSTALAGMFRVLRPGGRLLLVDAHPTGGVHGTVLHVLARVSERFSPHGRGDGHGHGHSDSNGGDPLADVDIRRYAEPLREIGFTGIEFRAGRMATGILTAVKPDPAR</sequence>
<feature type="compositionally biased region" description="Basic and acidic residues" evidence="1">
    <location>
        <begin position="178"/>
        <end position="192"/>
    </location>
</feature>
<accession>A0A7D6VKR7</accession>
<evidence type="ECO:0000313" key="4">
    <source>
        <dbReference type="Proteomes" id="UP000515512"/>
    </source>
</evidence>
<feature type="region of interest" description="Disordered" evidence="1">
    <location>
        <begin position="178"/>
        <end position="201"/>
    </location>
</feature>
<dbReference type="EMBL" id="CP059399">
    <property type="protein sequence ID" value="QLY32096.1"/>
    <property type="molecule type" value="Genomic_DNA"/>
</dbReference>
<keyword evidence="4" id="KW-1185">Reference proteome</keyword>
<dbReference type="RefSeq" id="WP_181583269.1">
    <property type="nucleotide sequence ID" value="NZ_CP059399.1"/>
</dbReference>
<dbReference type="InterPro" id="IPR029063">
    <property type="entry name" value="SAM-dependent_MTases_sf"/>
</dbReference>
<dbReference type="AlphaFoldDB" id="A0A7D6VKR7"/>
<evidence type="ECO:0000313" key="3">
    <source>
        <dbReference type="EMBL" id="QLY32096.1"/>
    </source>
</evidence>
<dbReference type="Pfam" id="PF13649">
    <property type="entry name" value="Methyltransf_25"/>
    <property type="match status" value="1"/>
</dbReference>
<dbReference type="InterPro" id="IPR041698">
    <property type="entry name" value="Methyltransf_25"/>
</dbReference>
<dbReference type="Gene3D" id="3.40.50.150">
    <property type="entry name" value="Vaccinia Virus protein VP39"/>
    <property type="match status" value="1"/>
</dbReference>
<dbReference type="KEGG" id="nhu:H0264_07345"/>